<evidence type="ECO:0000313" key="2">
    <source>
        <dbReference type="Proteomes" id="UP000050443"/>
    </source>
</evidence>
<accession>A0A0Q0S9P7</accession>
<protein>
    <submittedName>
        <fullName evidence="1">GldB protein</fullName>
    </submittedName>
</protein>
<dbReference type="STRING" id="362413.RC62_392"/>
<dbReference type="PROSITE" id="PS51257">
    <property type="entry name" value="PROKAR_LIPOPROTEIN"/>
    <property type="match status" value="1"/>
</dbReference>
<reference evidence="1 2" key="1">
    <citation type="submission" date="2014-09" db="EMBL/GenBank/DDBJ databases">
        <title>Genome sequence of Flavobacterium aquidurense RC62.</title>
        <authorList>
            <person name="Kim J.F."/>
            <person name="Kwak M.-J."/>
        </authorList>
    </citation>
    <scope>NUCLEOTIDE SEQUENCE [LARGE SCALE GENOMIC DNA]</scope>
    <source>
        <strain evidence="1 2">RC62</strain>
    </source>
</reference>
<proteinExistence type="predicted"/>
<sequence>MKIYRFIVVLSLFFLSCDQKNKVEKEVEEIPVDIKVERFDKVFFETKPEDLAKVKRQYPFFFPAGNDDNIWLKKMQDPLWKEVYAEVQKKYANFEPVRLEFNKLFQHVKYYFPKTKTPKVITVIGEMDYNAKAIYADSLVIVALELYLGKEHKFYQFPNYLKQNFEEKQIMPDVVSSFAYRNIPAFQDKNLISQMIFEGKQLYAKDLLLPEYTDDEKMGYTPEQIKWCQENEAYMWRFFIENEMLYSDDPKLTTRFIVPAPFSKFYLEIDNDSPGRIGAWLGWQMVRSYMKNNSSVTLPELLKINAKEIFEKSKYKPKK</sequence>
<comment type="caution">
    <text evidence="1">The sequence shown here is derived from an EMBL/GenBank/DDBJ whole genome shotgun (WGS) entry which is preliminary data.</text>
</comment>
<dbReference type="InterPro" id="IPR019853">
    <property type="entry name" value="GldB-like"/>
</dbReference>
<name>A0A0Q0S9P7_9FLAO</name>
<dbReference type="PATRIC" id="fig|362413.3.peg.376"/>
<organism evidence="1 2">
    <name type="scientific">Flavobacterium aquidurense</name>
    <dbReference type="NCBI Taxonomy" id="362413"/>
    <lineage>
        <taxon>Bacteria</taxon>
        <taxon>Pseudomonadati</taxon>
        <taxon>Bacteroidota</taxon>
        <taxon>Flavobacteriia</taxon>
        <taxon>Flavobacteriales</taxon>
        <taxon>Flavobacteriaceae</taxon>
        <taxon>Flavobacterium</taxon>
    </lineage>
</organism>
<dbReference type="OrthoDB" id="976022at2"/>
<dbReference type="NCBIfam" id="TIGR03514">
    <property type="entry name" value="GldB_lipo"/>
    <property type="match status" value="1"/>
</dbReference>
<gene>
    <name evidence="1" type="ORF">RC62_392</name>
</gene>
<dbReference type="AlphaFoldDB" id="A0A0Q0S9P7"/>
<dbReference type="Proteomes" id="UP000050443">
    <property type="component" value="Unassembled WGS sequence"/>
</dbReference>
<evidence type="ECO:0000313" key="1">
    <source>
        <dbReference type="EMBL" id="KQB40501.1"/>
    </source>
</evidence>
<dbReference type="RefSeq" id="WP_055094975.1">
    <property type="nucleotide sequence ID" value="NZ_JRLF01000010.1"/>
</dbReference>
<dbReference type="EMBL" id="JRLF01000010">
    <property type="protein sequence ID" value="KQB40501.1"/>
    <property type="molecule type" value="Genomic_DNA"/>
</dbReference>
<dbReference type="Pfam" id="PF25594">
    <property type="entry name" value="GldB_lipo"/>
    <property type="match status" value="1"/>
</dbReference>